<sequence length="175" mass="20032">MLYKINFLVNGISHANLVEASNIELAKSFFIKEHLDGDATRLVEIKENNESYKPGQPCWKVPDDWKVKVLWFSRHEMTTDQKKALGACEINQINRTIGSAYELKEEIEQSDIVAIVAPIGLQQQFLSIAGNKPVIMAVNDRILIPTEDGKDKVSFKFVKWERIKKIEVVKEDFNL</sequence>
<comment type="caution">
    <text evidence="1">The sequence shown here is derived from an EMBL/GenBank/DDBJ whole genome shotgun (WGS) entry which is preliminary data.</text>
</comment>
<dbReference type="RefSeq" id="WP_118591795.1">
    <property type="nucleotide sequence ID" value="NZ_QSFP01000013.1"/>
</dbReference>
<dbReference type="AlphaFoldDB" id="A0A3R6A483"/>
<name>A0A3R6A483_9FIRM</name>
<proteinExistence type="predicted"/>
<reference evidence="1 2" key="1">
    <citation type="submission" date="2018-08" db="EMBL/GenBank/DDBJ databases">
        <title>A genome reference for cultivated species of the human gut microbiota.</title>
        <authorList>
            <person name="Zou Y."/>
            <person name="Xue W."/>
            <person name="Luo G."/>
        </authorList>
    </citation>
    <scope>NUCLEOTIDE SEQUENCE [LARGE SCALE GENOMIC DNA]</scope>
    <source>
        <strain evidence="1 2">AM43-11</strain>
    </source>
</reference>
<gene>
    <name evidence="1" type="ORF">DW927_12145</name>
</gene>
<organism evidence="1 2">
    <name type="scientific">Roseburia intestinalis</name>
    <dbReference type="NCBI Taxonomy" id="166486"/>
    <lineage>
        <taxon>Bacteria</taxon>
        <taxon>Bacillati</taxon>
        <taxon>Bacillota</taxon>
        <taxon>Clostridia</taxon>
        <taxon>Lachnospirales</taxon>
        <taxon>Lachnospiraceae</taxon>
        <taxon>Roseburia</taxon>
    </lineage>
</organism>
<accession>A0A3R6A483</accession>
<protein>
    <submittedName>
        <fullName evidence="1">Uncharacterized protein</fullName>
    </submittedName>
</protein>
<evidence type="ECO:0000313" key="1">
    <source>
        <dbReference type="EMBL" id="RHA66282.1"/>
    </source>
</evidence>
<dbReference type="Proteomes" id="UP000284465">
    <property type="component" value="Unassembled WGS sequence"/>
</dbReference>
<evidence type="ECO:0000313" key="2">
    <source>
        <dbReference type="Proteomes" id="UP000284465"/>
    </source>
</evidence>
<dbReference type="EMBL" id="QSFP01000013">
    <property type="protein sequence ID" value="RHA66282.1"/>
    <property type="molecule type" value="Genomic_DNA"/>
</dbReference>